<feature type="compositionally biased region" description="Basic and acidic residues" evidence="1">
    <location>
        <begin position="180"/>
        <end position="189"/>
    </location>
</feature>
<keyword evidence="2" id="KW-0732">Signal</keyword>
<dbReference type="RefSeq" id="WP_007787092.1">
    <property type="nucleotide sequence ID" value="NZ_BJOD01000027.1"/>
</dbReference>
<dbReference type="OrthoDB" id="2375836at2"/>
<dbReference type="Proteomes" id="UP000276178">
    <property type="component" value="Unassembled WGS sequence"/>
</dbReference>
<evidence type="ECO:0000259" key="3">
    <source>
        <dbReference type="Pfam" id="PF17898"/>
    </source>
</evidence>
<evidence type="ECO:0000313" key="7">
    <source>
        <dbReference type="Proteomes" id="UP000317180"/>
    </source>
</evidence>
<feature type="signal peptide" evidence="2">
    <location>
        <begin position="1"/>
        <end position="27"/>
    </location>
</feature>
<dbReference type="NCBIfam" id="NF040801">
    <property type="entry name" value="spore_GerD"/>
    <property type="match status" value="1"/>
</dbReference>
<evidence type="ECO:0000313" key="4">
    <source>
        <dbReference type="EMBL" id="GED26733.1"/>
    </source>
</evidence>
<protein>
    <submittedName>
        <fullName evidence="4">Germination protein GerD</fullName>
    </submittedName>
    <submittedName>
        <fullName evidence="5">Spore gernimation protein</fullName>
    </submittedName>
</protein>
<dbReference type="InterPro" id="IPR041262">
    <property type="entry name" value="GerD_central"/>
</dbReference>
<dbReference type="Proteomes" id="UP000317180">
    <property type="component" value="Unassembled WGS sequence"/>
</dbReference>
<evidence type="ECO:0000256" key="1">
    <source>
        <dbReference type="SAM" id="MobiDB-lite"/>
    </source>
</evidence>
<keyword evidence="7" id="KW-1185">Reference proteome</keyword>
<dbReference type="EMBL" id="RHHN01000024">
    <property type="protein sequence ID" value="RNB57403.1"/>
    <property type="molecule type" value="Genomic_DNA"/>
</dbReference>
<evidence type="ECO:0000256" key="2">
    <source>
        <dbReference type="SAM" id="SignalP"/>
    </source>
</evidence>
<organism evidence="5 6">
    <name type="scientific">Brevibacillus agri</name>
    <dbReference type="NCBI Taxonomy" id="51101"/>
    <lineage>
        <taxon>Bacteria</taxon>
        <taxon>Bacillati</taxon>
        <taxon>Bacillota</taxon>
        <taxon>Bacilli</taxon>
        <taxon>Bacillales</taxon>
        <taxon>Paenibacillaceae</taxon>
        <taxon>Brevibacillus</taxon>
    </lineage>
</organism>
<feature type="region of interest" description="Disordered" evidence="1">
    <location>
        <begin position="180"/>
        <end position="214"/>
    </location>
</feature>
<evidence type="ECO:0000313" key="6">
    <source>
        <dbReference type="Proteomes" id="UP000276178"/>
    </source>
</evidence>
<dbReference type="GeneID" id="82808955"/>
<feature type="chain" id="PRO_5039114892" evidence="2">
    <location>
        <begin position="28"/>
        <end position="214"/>
    </location>
</feature>
<comment type="caution">
    <text evidence="5">The sequence shown here is derived from an EMBL/GenBank/DDBJ whole genome shotgun (WGS) entry which is preliminary data.</text>
</comment>
<dbReference type="PROSITE" id="PS51257">
    <property type="entry name" value="PROKAR_LIPOPROTEIN"/>
    <property type="match status" value="1"/>
</dbReference>
<dbReference type="EMBL" id="BJOD01000027">
    <property type="protein sequence ID" value="GED26733.1"/>
    <property type="molecule type" value="Genomic_DNA"/>
</dbReference>
<feature type="compositionally biased region" description="Gly residues" evidence="1">
    <location>
        <begin position="197"/>
        <end position="214"/>
    </location>
</feature>
<sequence>MRKKALSFWLSAIVCLVLSSCSGGGQAQGSSQPDYKSVKDMVLDILQTDEAKQSVGKMMKDEKFKQSLMIDESTVRTTLIQSMTNPNSSHIKEAFKDPKFASTLAKSMKDEQKTLMKDLMKDPEYQKQLISVMKDPEFEKNLMDLMKSAAYRQQTMQIMKESLQSPLFQAELMKLMTKVSEDLTKPKELKPKKKGKGGGSGERGESGDSGGESS</sequence>
<name>A0A3M8B2B5_9BACL</name>
<reference evidence="5 6" key="1">
    <citation type="submission" date="2018-10" db="EMBL/GenBank/DDBJ databases">
        <title>Phylogenomics of Brevibacillus.</title>
        <authorList>
            <person name="Dunlap C."/>
        </authorList>
    </citation>
    <scope>NUCLEOTIDE SEQUENCE [LARGE SCALE GENOMIC DNA]</scope>
    <source>
        <strain evidence="5 6">NRRL NRS 1219</strain>
    </source>
</reference>
<feature type="domain" description="Spore germination GerD central core" evidence="3">
    <location>
        <begin position="68"/>
        <end position="179"/>
    </location>
</feature>
<evidence type="ECO:0000313" key="5">
    <source>
        <dbReference type="EMBL" id="RNB57403.1"/>
    </source>
</evidence>
<accession>A0A3M8B2B5</accession>
<dbReference type="Pfam" id="PF17898">
    <property type="entry name" value="GerD"/>
    <property type="match status" value="1"/>
</dbReference>
<gene>
    <name evidence="4" type="ORF">BAG01nite_28350</name>
    <name evidence="5" type="ORF">EB820_07385</name>
</gene>
<proteinExistence type="predicted"/>
<dbReference type="AlphaFoldDB" id="A0A3M8B2B5"/>
<reference evidence="4 7" key="2">
    <citation type="submission" date="2019-06" db="EMBL/GenBank/DDBJ databases">
        <title>Whole genome shotgun sequence of Brevibacillus agri NBRC 15538.</title>
        <authorList>
            <person name="Hosoyama A."/>
            <person name="Uohara A."/>
            <person name="Ohji S."/>
            <person name="Ichikawa N."/>
        </authorList>
    </citation>
    <scope>NUCLEOTIDE SEQUENCE [LARGE SCALE GENOMIC DNA]</scope>
    <source>
        <strain evidence="4 7">NBRC 15538</strain>
    </source>
</reference>